<name>A0A511NF75_9FLAO</name>
<keyword evidence="2" id="KW-1185">Reference proteome</keyword>
<accession>A0A511NF75</accession>
<dbReference type="Proteomes" id="UP000321245">
    <property type="component" value="Unassembled WGS sequence"/>
</dbReference>
<dbReference type="RefSeq" id="WP_019976045.1">
    <property type="nucleotide sequence ID" value="NZ_BJXC01000006.1"/>
</dbReference>
<evidence type="ECO:0000313" key="1">
    <source>
        <dbReference type="EMBL" id="GEM51483.1"/>
    </source>
</evidence>
<evidence type="ECO:0000313" key="2">
    <source>
        <dbReference type="Proteomes" id="UP000321245"/>
    </source>
</evidence>
<dbReference type="GeneID" id="84650687"/>
<reference evidence="1 2" key="1">
    <citation type="submission" date="2019-07" db="EMBL/GenBank/DDBJ databases">
        <title>Whole genome shotgun sequence of Empedobacter brevis NBRC 14943.</title>
        <authorList>
            <person name="Hosoyama A."/>
            <person name="Uohara A."/>
            <person name="Ohji S."/>
            <person name="Ichikawa N."/>
        </authorList>
    </citation>
    <scope>NUCLEOTIDE SEQUENCE [LARGE SCALE GENOMIC DNA]</scope>
    <source>
        <strain evidence="1 2">NBRC 14943</strain>
    </source>
</reference>
<protein>
    <recommendedName>
        <fullName evidence="3">Stress-response A/B barrel domain-containing protein</fullName>
    </recommendedName>
</protein>
<gene>
    <name evidence="1" type="ORF">EB1_12730</name>
</gene>
<dbReference type="OrthoDB" id="4731620at2"/>
<dbReference type="EMBL" id="BJXC01000006">
    <property type="protein sequence ID" value="GEM51483.1"/>
    <property type="molecule type" value="Genomic_DNA"/>
</dbReference>
<dbReference type="Gene3D" id="3.30.70.100">
    <property type="match status" value="1"/>
</dbReference>
<dbReference type="STRING" id="1218108.GCA_000382425_02571"/>
<proteinExistence type="predicted"/>
<dbReference type="AlphaFoldDB" id="A0A511NF75"/>
<organism evidence="1 2">
    <name type="scientific">Empedobacter brevis NBRC 14943 = ATCC 43319</name>
    <dbReference type="NCBI Taxonomy" id="1218108"/>
    <lineage>
        <taxon>Bacteria</taxon>
        <taxon>Pseudomonadati</taxon>
        <taxon>Bacteroidota</taxon>
        <taxon>Flavobacteriia</taxon>
        <taxon>Flavobacteriales</taxon>
        <taxon>Weeksellaceae</taxon>
        <taxon>Empedobacter</taxon>
    </lineage>
</organism>
<comment type="caution">
    <text evidence="1">The sequence shown here is derived from an EMBL/GenBank/DDBJ whole genome shotgun (WGS) entry which is preliminary data.</text>
</comment>
<sequence length="115" mass="13698">MKKVIIGFIKLKKDVNREQFEAFENRVSQYNVTLSSHERFKVLRTLEVMGNDHEAPLYDYIEIIDIHSLQAMYHHINHDDNLKQFIQEFTAFVEYSQFLTTESIVDVQEQVPISY</sequence>
<evidence type="ECO:0008006" key="3">
    <source>
        <dbReference type="Google" id="ProtNLM"/>
    </source>
</evidence>